<dbReference type="PANTHER" id="PTHR43591:SF24">
    <property type="entry name" value="2-METHOXY-6-POLYPRENYL-1,4-BENZOQUINOL METHYLASE, MITOCHONDRIAL"/>
    <property type="match status" value="1"/>
</dbReference>
<keyword evidence="1" id="KW-0472">Membrane</keyword>
<keyword evidence="1" id="KW-1133">Transmembrane helix</keyword>
<feature type="transmembrane region" description="Helical" evidence="1">
    <location>
        <begin position="155"/>
        <end position="178"/>
    </location>
</feature>
<feature type="transmembrane region" description="Helical" evidence="1">
    <location>
        <begin position="71"/>
        <end position="88"/>
    </location>
</feature>
<organism evidence="3 4">
    <name type="scientific">Pontiella desulfatans</name>
    <dbReference type="NCBI Taxonomy" id="2750659"/>
    <lineage>
        <taxon>Bacteria</taxon>
        <taxon>Pseudomonadati</taxon>
        <taxon>Kiritimatiellota</taxon>
        <taxon>Kiritimatiellia</taxon>
        <taxon>Kiritimatiellales</taxon>
        <taxon>Pontiellaceae</taxon>
        <taxon>Pontiella</taxon>
    </lineage>
</organism>
<keyword evidence="3" id="KW-0808">Transferase</keyword>
<evidence type="ECO:0000256" key="1">
    <source>
        <dbReference type="SAM" id="Phobius"/>
    </source>
</evidence>
<feature type="transmembrane region" description="Helical" evidence="1">
    <location>
        <begin position="120"/>
        <end position="149"/>
    </location>
</feature>
<evidence type="ECO:0000259" key="2">
    <source>
        <dbReference type="Pfam" id="PF08241"/>
    </source>
</evidence>
<dbReference type="Proteomes" id="UP000366872">
    <property type="component" value="Unassembled WGS sequence"/>
</dbReference>
<protein>
    <submittedName>
        <fullName evidence="3">Demethylrebeccamycin-D-glucose O-methyltransferase</fullName>
    </submittedName>
</protein>
<accession>A0A6C2TXD0</accession>
<dbReference type="Pfam" id="PF08241">
    <property type="entry name" value="Methyltransf_11"/>
    <property type="match status" value="1"/>
</dbReference>
<dbReference type="GO" id="GO:0032259">
    <property type="term" value="P:methylation"/>
    <property type="evidence" value="ECO:0007669"/>
    <property type="project" value="UniProtKB-KW"/>
</dbReference>
<sequence length="503" mass="55519">MILLILAVAVGGMATFAWWRSDGVGADLPFVRWFGTVLVSSCLTFANILVRWVKWRFLCRRNGIRMPARKGLGVYLATLPAILTPFYIGELMRIPMLGLPVRPTFHRLVRIFLLERGADALALVCLLSLGNLPVLAALAIVCIAVPFFLRGGRRAGWSVAVLLSILAWSLPVVSLAVFDAMVDGGIGIRDMAQLFSRSTLLGGLTGLPMGAGVTGSSLLGGFLDAGIARPDAVWMTTGFRMATTWFALAVGLAALIVLVARLRSATRSGNHFDAIADQYVDEIPGHIRDHLLHRKIDAILDGMGGVGGKDGLDVGCGQGAYALQFAEKGARMVGVDLSRNQLEWARKNAGAAELKAGWEQASADKLPFPDARFDFVYCVNMLHHMESEEAQLQALREMGRVLRSGGRIFVHEMNPFNPLFRFYMGYLFPVLNAIDEGTEWWIDPGRLPGIDGGKWKQEKHYFTFVPDFVPMGLWKLLRPLEAWLERSRWNAYSAHYMAVWEKA</sequence>
<keyword evidence="1" id="KW-0812">Transmembrane</keyword>
<dbReference type="SUPFAM" id="SSF53335">
    <property type="entry name" value="S-adenosyl-L-methionine-dependent methyltransferases"/>
    <property type="match status" value="1"/>
</dbReference>
<keyword evidence="3" id="KW-0489">Methyltransferase</keyword>
<dbReference type="PANTHER" id="PTHR43591">
    <property type="entry name" value="METHYLTRANSFERASE"/>
    <property type="match status" value="1"/>
</dbReference>
<dbReference type="InterPro" id="IPR013216">
    <property type="entry name" value="Methyltransf_11"/>
</dbReference>
<dbReference type="Gene3D" id="3.40.50.150">
    <property type="entry name" value="Vaccinia Virus protein VP39"/>
    <property type="match status" value="1"/>
</dbReference>
<name>A0A6C2TXD0_PONDE</name>
<feature type="transmembrane region" description="Helical" evidence="1">
    <location>
        <begin position="30"/>
        <end position="50"/>
    </location>
</feature>
<proteinExistence type="predicted"/>
<evidence type="ECO:0000313" key="3">
    <source>
        <dbReference type="EMBL" id="VGO12174.1"/>
    </source>
</evidence>
<reference evidence="3 4" key="1">
    <citation type="submission" date="2019-04" db="EMBL/GenBank/DDBJ databases">
        <authorList>
            <person name="Van Vliet M D."/>
        </authorList>
    </citation>
    <scope>NUCLEOTIDE SEQUENCE [LARGE SCALE GENOMIC DNA]</scope>
    <source>
        <strain evidence="3 4">F1</strain>
    </source>
</reference>
<gene>
    <name evidence="3" type="primary">rebM_1</name>
    <name evidence="3" type="ORF">PDESU_00725</name>
</gene>
<dbReference type="InterPro" id="IPR029063">
    <property type="entry name" value="SAM-dependent_MTases_sf"/>
</dbReference>
<dbReference type="AlphaFoldDB" id="A0A6C2TXD0"/>
<feature type="transmembrane region" description="Helical" evidence="1">
    <location>
        <begin position="243"/>
        <end position="262"/>
    </location>
</feature>
<dbReference type="GO" id="GO:0008757">
    <property type="term" value="F:S-adenosylmethionine-dependent methyltransferase activity"/>
    <property type="evidence" value="ECO:0007669"/>
    <property type="project" value="InterPro"/>
</dbReference>
<feature type="domain" description="Methyltransferase type 11" evidence="2">
    <location>
        <begin position="312"/>
        <end position="410"/>
    </location>
</feature>
<dbReference type="CDD" id="cd02440">
    <property type="entry name" value="AdoMet_MTases"/>
    <property type="match status" value="1"/>
</dbReference>
<keyword evidence="4" id="KW-1185">Reference proteome</keyword>
<dbReference type="EMBL" id="CAAHFG010000001">
    <property type="protein sequence ID" value="VGO12174.1"/>
    <property type="molecule type" value="Genomic_DNA"/>
</dbReference>
<feature type="transmembrane region" description="Helical" evidence="1">
    <location>
        <begin position="199"/>
        <end position="223"/>
    </location>
</feature>
<evidence type="ECO:0000313" key="4">
    <source>
        <dbReference type="Proteomes" id="UP000366872"/>
    </source>
</evidence>